<organism evidence="2 3">
    <name type="scientific">Podospora fimiseda</name>
    <dbReference type="NCBI Taxonomy" id="252190"/>
    <lineage>
        <taxon>Eukaryota</taxon>
        <taxon>Fungi</taxon>
        <taxon>Dikarya</taxon>
        <taxon>Ascomycota</taxon>
        <taxon>Pezizomycotina</taxon>
        <taxon>Sordariomycetes</taxon>
        <taxon>Sordariomycetidae</taxon>
        <taxon>Sordariales</taxon>
        <taxon>Podosporaceae</taxon>
        <taxon>Podospora</taxon>
    </lineage>
</organism>
<evidence type="ECO:0000313" key="3">
    <source>
        <dbReference type="Proteomes" id="UP001301958"/>
    </source>
</evidence>
<feature type="domain" description="Protein kinase" evidence="1">
    <location>
        <begin position="1"/>
        <end position="235"/>
    </location>
</feature>
<accession>A0AAN7GZB3</accession>
<evidence type="ECO:0000313" key="2">
    <source>
        <dbReference type="EMBL" id="KAK4224044.1"/>
    </source>
</evidence>
<keyword evidence="2" id="KW-0808">Transferase</keyword>
<dbReference type="InterPro" id="IPR011009">
    <property type="entry name" value="Kinase-like_dom_sf"/>
</dbReference>
<comment type="caution">
    <text evidence="2">The sequence shown here is derived from an EMBL/GenBank/DDBJ whole genome shotgun (WGS) entry which is preliminary data.</text>
</comment>
<protein>
    <submittedName>
        <fullName evidence="2">Kinase-like domain-containing protein</fullName>
    </submittedName>
</protein>
<keyword evidence="3" id="KW-1185">Reference proteome</keyword>
<dbReference type="PROSITE" id="PS50011">
    <property type="entry name" value="PROTEIN_KINASE_DOM"/>
    <property type="match status" value="1"/>
</dbReference>
<gene>
    <name evidence="2" type="ORF">QBC38DRAFT_371852</name>
</gene>
<dbReference type="GO" id="GO:0004674">
    <property type="term" value="F:protein serine/threonine kinase activity"/>
    <property type="evidence" value="ECO:0007669"/>
    <property type="project" value="TreeGrafter"/>
</dbReference>
<sequence>HTVPLLASFEHVDPITKKTEYYMLFPCADGSLFDYWFTQKAKHSAKNKEHVKLMINQFIGLLKALDSFHQLSFKIEGGSPAPRHARHCDVKPANIFAFKNGLGDKTTPIFVLGDFGSVRFGGDKAIGDMSFRAPESQLKGVKESTKADIFSLGCCLLEYVTWLLKDNKAVEHFSDIRVEKDILGSTNDSFFTVDKTATIPTLKKSVTAWLNDLLKHPDCTPALREILNITEQNMMNPVAQTRLDAKQVITKLETTLKKI</sequence>
<dbReference type="Pfam" id="PF00069">
    <property type="entry name" value="Pkinase"/>
    <property type="match status" value="1"/>
</dbReference>
<dbReference type="SMART" id="SM00220">
    <property type="entry name" value="S_TKc"/>
    <property type="match status" value="1"/>
</dbReference>
<dbReference type="AlphaFoldDB" id="A0AAN7GZB3"/>
<evidence type="ECO:0000259" key="1">
    <source>
        <dbReference type="PROSITE" id="PS50011"/>
    </source>
</evidence>
<dbReference type="Gene3D" id="1.10.510.10">
    <property type="entry name" value="Transferase(Phosphotransferase) domain 1"/>
    <property type="match status" value="1"/>
</dbReference>
<reference evidence="2" key="2">
    <citation type="submission" date="2023-05" db="EMBL/GenBank/DDBJ databases">
        <authorList>
            <consortium name="Lawrence Berkeley National Laboratory"/>
            <person name="Steindorff A."/>
            <person name="Hensen N."/>
            <person name="Bonometti L."/>
            <person name="Westerberg I."/>
            <person name="Brannstrom I.O."/>
            <person name="Guillou S."/>
            <person name="Cros-Aarteil S."/>
            <person name="Calhoun S."/>
            <person name="Haridas S."/>
            <person name="Kuo A."/>
            <person name="Mondo S."/>
            <person name="Pangilinan J."/>
            <person name="Riley R."/>
            <person name="Labutti K."/>
            <person name="Andreopoulos B."/>
            <person name="Lipzen A."/>
            <person name="Chen C."/>
            <person name="Yanf M."/>
            <person name="Daum C."/>
            <person name="Ng V."/>
            <person name="Clum A."/>
            <person name="Ohm R."/>
            <person name="Martin F."/>
            <person name="Silar P."/>
            <person name="Natvig D."/>
            <person name="Lalanne C."/>
            <person name="Gautier V."/>
            <person name="Ament-Velasquez S.L."/>
            <person name="Kruys A."/>
            <person name="Hutchinson M.I."/>
            <person name="Powell A.J."/>
            <person name="Barry K."/>
            <person name="Miller A.N."/>
            <person name="Grigoriev I.V."/>
            <person name="Debuchy R."/>
            <person name="Gladieux P."/>
            <person name="Thoren M.H."/>
            <person name="Johannesson H."/>
        </authorList>
    </citation>
    <scope>NUCLEOTIDE SEQUENCE</scope>
    <source>
        <strain evidence="2">CBS 990.96</strain>
    </source>
</reference>
<dbReference type="GO" id="GO:0005524">
    <property type="term" value="F:ATP binding"/>
    <property type="evidence" value="ECO:0007669"/>
    <property type="project" value="InterPro"/>
</dbReference>
<reference evidence="2" key="1">
    <citation type="journal article" date="2023" name="Mol. Phylogenet. Evol.">
        <title>Genome-scale phylogeny and comparative genomics of the fungal order Sordariales.</title>
        <authorList>
            <person name="Hensen N."/>
            <person name="Bonometti L."/>
            <person name="Westerberg I."/>
            <person name="Brannstrom I.O."/>
            <person name="Guillou S."/>
            <person name="Cros-Aarteil S."/>
            <person name="Calhoun S."/>
            <person name="Haridas S."/>
            <person name="Kuo A."/>
            <person name="Mondo S."/>
            <person name="Pangilinan J."/>
            <person name="Riley R."/>
            <person name="LaButti K."/>
            <person name="Andreopoulos B."/>
            <person name="Lipzen A."/>
            <person name="Chen C."/>
            <person name="Yan M."/>
            <person name="Daum C."/>
            <person name="Ng V."/>
            <person name="Clum A."/>
            <person name="Steindorff A."/>
            <person name="Ohm R.A."/>
            <person name="Martin F."/>
            <person name="Silar P."/>
            <person name="Natvig D.O."/>
            <person name="Lalanne C."/>
            <person name="Gautier V."/>
            <person name="Ament-Velasquez S.L."/>
            <person name="Kruys A."/>
            <person name="Hutchinson M.I."/>
            <person name="Powell A.J."/>
            <person name="Barry K."/>
            <person name="Miller A.N."/>
            <person name="Grigoriev I.V."/>
            <person name="Debuchy R."/>
            <person name="Gladieux P."/>
            <person name="Hiltunen Thoren M."/>
            <person name="Johannesson H."/>
        </authorList>
    </citation>
    <scope>NUCLEOTIDE SEQUENCE</scope>
    <source>
        <strain evidence="2">CBS 990.96</strain>
    </source>
</reference>
<dbReference type="PANTHER" id="PTHR24359">
    <property type="entry name" value="SERINE/THREONINE-PROTEIN KINASE SBK1"/>
    <property type="match status" value="1"/>
</dbReference>
<dbReference type="InterPro" id="IPR000719">
    <property type="entry name" value="Prot_kinase_dom"/>
</dbReference>
<dbReference type="EMBL" id="MU865405">
    <property type="protein sequence ID" value="KAK4224044.1"/>
    <property type="molecule type" value="Genomic_DNA"/>
</dbReference>
<keyword evidence="2" id="KW-0418">Kinase</keyword>
<dbReference type="PANTHER" id="PTHR24359:SF1">
    <property type="entry name" value="INHIBITOR OF NUCLEAR FACTOR KAPPA-B KINASE EPSILON SUBUNIT HOMOLOG 1-RELATED"/>
    <property type="match status" value="1"/>
</dbReference>
<dbReference type="SUPFAM" id="SSF56112">
    <property type="entry name" value="Protein kinase-like (PK-like)"/>
    <property type="match status" value="1"/>
</dbReference>
<proteinExistence type="predicted"/>
<dbReference type="Proteomes" id="UP001301958">
    <property type="component" value="Unassembled WGS sequence"/>
</dbReference>
<name>A0AAN7GZB3_9PEZI</name>
<feature type="non-terminal residue" evidence="2">
    <location>
        <position position="1"/>
    </location>
</feature>